<proteinExistence type="predicted"/>
<gene>
    <name evidence="1" type="ORF">ACJDU8_17095</name>
</gene>
<dbReference type="RefSeq" id="WP_406793365.1">
    <property type="nucleotide sequence ID" value="NZ_JBJHZX010000028.1"/>
</dbReference>
<reference evidence="1 2" key="1">
    <citation type="submission" date="2024-11" db="EMBL/GenBank/DDBJ databases">
        <authorList>
            <person name="Heng Y.C."/>
            <person name="Lim A.C.H."/>
            <person name="Lee J.K.Y."/>
            <person name="Kittelmann S."/>
        </authorList>
    </citation>
    <scope>NUCLEOTIDE SEQUENCE [LARGE SCALE GENOMIC DNA]</scope>
    <source>
        <strain evidence="1 2">WILCCON 0269</strain>
    </source>
</reference>
<dbReference type="EMBL" id="JBJHZX010000028">
    <property type="protein sequence ID" value="MFL0197260.1"/>
    <property type="molecule type" value="Genomic_DNA"/>
</dbReference>
<protein>
    <submittedName>
        <fullName evidence="1">Uncharacterized protein</fullName>
    </submittedName>
</protein>
<comment type="caution">
    <text evidence="1">The sequence shown here is derived from an EMBL/GenBank/DDBJ whole genome shotgun (WGS) entry which is preliminary data.</text>
</comment>
<evidence type="ECO:0000313" key="2">
    <source>
        <dbReference type="Proteomes" id="UP001623660"/>
    </source>
</evidence>
<sequence>MNKVVLLDDLKSSNTVLNQNFSTTSLTTIADLSTIDGVVLDSIIDVINTSDVKSLSFQLLANNIVLYGGVIPPQRTISLDTQRSNLVIQANGDGTINMITKKI</sequence>
<keyword evidence="2" id="KW-1185">Reference proteome</keyword>
<organism evidence="1 2">
    <name type="scientific">Candidatus Clostridium eludens</name>
    <dbReference type="NCBI Taxonomy" id="3381663"/>
    <lineage>
        <taxon>Bacteria</taxon>
        <taxon>Bacillati</taxon>
        <taxon>Bacillota</taxon>
        <taxon>Clostridia</taxon>
        <taxon>Eubacteriales</taxon>
        <taxon>Clostridiaceae</taxon>
        <taxon>Clostridium</taxon>
    </lineage>
</organism>
<dbReference type="Proteomes" id="UP001623660">
    <property type="component" value="Unassembled WGS sequence"/>
</dbReference>
<accession>A0ABW8SMK4</accession>
<name>A0ABW8SMK4_9CLOT</name>
<evidence type="ECO:0000313" key="1">
    <source>
        <dbReference type="EMBL" id="MFL0197260.1"/>
    </source>
</evidence>